<gene>
    <name evidence="3" type="ordered locus">Desti_3864</name>
</gene>
<dbReference type="RefSeq" id="WP_014811632.1">
    <property type="nucleotide sequence ID" value="NC_018025.1"/>
</dbReference>
<dbReference type="Proteomes" id="UP000006055">
    <property type="component" value="Chromosome"/>
</dbReference>
<evidence type="ECO:0000256" key="2">
    <source>
        <dbReference type="SAM" id="Phobius"/>
    </source>
</evidence>
<dbReference type="AlphaFoldDB" id="I4CAB5"/>
<sequence>MSEKPIRYLYGLKTHFVIILAVFGLFLVPLYAAGETYGLRDAQGNFVPKVTVTIKNKEVLVKKVDPQERFKSFSLTLNPNNRNLIRNVGLIELEWIDSNNQPTKPVRFAGPLYNPETRVFQDSIIKSTGFKLVDKTTTRSLFGDKPVSDFFSMSLDDQPLVSSESVAEKSRTVNMGTGRDVSLNIDKSVIVFNENNFKKGEILNVDNRSGLDQVLGVELPEKGLLYFQIIRKPEQTKIPRENWDKFNVAADSGIFIVLIPEPTANEYARLDGKEITIKVYQGGRVRDVNKVPIKIAADLRPAAQQTPSAPVDSSAVEQTSRPATATQTRGESTEPPPPVRTSSSGPRAEARTSVWIWIIQIFNLILLVGLAGFGMFFMLPKIQVLQDRLAKAEMFIHGSREAIRDELEQIKGEIIQQCERDASGK</sequence>
<keyword evidence="2" id="KW-0812">Transmembrane</keyword>
<reference evidence="4" key="1">
    <citation type="submission" date="2012-06" db="EMBL/GenBank/DDBJ databases">
        <title>Complete sequence of chromosome of Desulfomonile tiedjei DSM 6799.</title>
        <authorList>
            <person name="Lucas S."/>
            <person name="Copeland A."/>
            <person name="Lapidus A."/>
            <person name="Glavina del Rio T."/>
            <person name="Dalin E."/>
            <person name="Tice H."/>
            <person name="Bruce D."/>
            <person name="Goodwin L."/>
            <person name="Pitluck S."/>
            <person name="Peters L."/>
            <person name="Ovchinnikova G."/>
            <person name="Zeytun A."/>
            <person name="Lu M."/>
            <person name="Kyrpides N."/>
            <person name="Mavromatis K."/>
            <person name="Ivanova N."/>
            <person name="Brettin T."/>
            <person name="Detter J.C."/>
            <person name="Han C."/>
            <person name="Larimer F."/>
            <person name="Land M."/>
            <person name="Hauser L."/>
            <person name="Markowitz V."/>
            <person name="Cheng J.-F."/>
            <person name="Hugenholtz P."/>
            <person name="Woyke T."/>
            <person name="Wu D."/>
            <person name="Spring S."/>
            <person name="Schroeder M."/>
            <person name="Brambilla E."/>
            <person name="Klenk H.-P."/>
            <person name="Eisen J.A."/>
        </authorList>
    </citation>
    <scope>NUCLEOTIDE SEQUENCE [LARGE SCALE GENOMIC DNA]</scope>
    <source>
        <strain evidence="4">ATCC 49306 / DSM 6799 / DCB-1</strain>
    </source>
</reference>
<dbReference type="KEGG" id="dti:Desti_3864"/>
<accession>I4CAB5</accession>
<dbReference type="EMBL" id="CP003360">
    <property type="protein sequence ID" value="AFM26506.1"/>
    <property type="molecule type" value="Genomic_DNA"/>
</dbReference>
<dbReference type="HOGENOM" id="CLU_645175_0_0_7"/>
<evidence type="ECO:0000313" key="4">
    <source>
        <dbReference type="Proteomes" id="UP000006055"/>
    </source>
</evidence>
<evidence type="ECO:0000256" key="1">
    <source>
        <dbReference type="SAM" id="MobiDB-lite"/>
    </source>
</evidence>
<protein>
    <submittedName>
        <fullName evidence="3">Uncharacterized protein</fullName>
    </submittedName>
</protein>
<dbReference type="STRING" id="706587.Desti_3864"/>
<keyword evidence="4" id="KW-1185">Reference proteome</keyword>
<name>I4CAB5_DESTA</name>
<proteinExistence type="predicted"/>
<feature type="compositionally biased region" description="Polar residues" evidence="1">
    <location>
        <begin position="315"/>
        <end position="330"/>
    </location>
</feature>
<evidence type="ECO:0000313" key="3">
    <source>
        <dbReference type="EMBL" id="AFM26506.1"/>
    </source>
</evidence>
<organism evidence="3 4">
    <name type="scientific">Desulfomonile tiedjei (strain ATCC 49306 / DSM 6799 / DCB-1)</name>
    <dbReference type="NCBI Taxonomy" id="706587"/>
    <lineage>
        <taxon>Bacteria</taxon>
        <taxon>Pseudomonadati</taxon>
        <taxon>Thermodesulfobacteriota</taxon>
        <taxon>Desulfomonilia</taxon>
        <taxon>Desulfomonilales</taxon>
        <taxon>Desulfomonilaceae</taxon>
        <taxon>Desulfomonile</taxon>
    </lineage>
</organism>
<keyword evidence="2" id="KW-1133">Transmembrane helix</keyword>
<keyword evidence="2" id="KW-0472">Membrane</keyword>
<feature type="region of interest" description="Disordered" evidence="1">
    <location>
        <begin position="302"/>
        <end position="346"/>
    </location>
</feature>
<feature type="transmembrane region" description="Helical" evidence="2">
    <location>
        <begin position="354"/>
        <end position="379"/>
    </location>
</feature>